<organism evidence="1 2">
    <name type="scientific">Thermosphaera chiliense</name>
    <dbReference type="NCBI Taxonomy" id="3402707"/>
    <lineage>
        <taxon>Archaea</taxon>
        <taxon>Thermoproteota</taxon>
        <taxon>Thermoprotei</taxon>
        <taxon>Desulfurococcales</taxon>
        <taxon>Desulfurococcaceae</taxon>
        <taxon>Thermosphaera</taxon>
    </lineage>
</organism>
<keyword evidence="2" id="KW-1185">Reference proteome</keyword>
<proteinExistence type="predicted"/>
<dbReference type="RefSeq" id="WP_193436573.1">
    <property type="nucleotide sequence ID" value="NZ_CP063144.1"/>
</dbReference>
<dbReference type="AlphaFoldDB" id="A0A7M1URW0"/>
<protein>
    <submittedName>
        <fullName evidence="1">Uncharacterized protein</fullName>
    </submittedName>
</protein>
<evidence type="ECO:0000313" key="1">
    <source>
        <dbReference type="EMBL" id="QOR94776.1"/>
    </source>
</evidence>
<dbReference type="EMBL" id="CP063144">
    <property type="protein sequence ID" value="QOR94776.1"/>
    <property type="molecule type" value="Genomic_DNA"/>
</dbReference>
<dbReference type="KEGG" id="tcs:IMZ38_02280"/>
<evidence type="ECO:0000313" key="2">
    <source>
        <dbReference type="Proteomes" id="UP000593766"/>
    </source>
</evidence>
<reference evidence="1 2" key="1">
    <citation type="submission" date="2020-10" db="EMBL/GenBank/DDBJ databases">
        <title>Complete genome sequence of Thermosphaera aggregans strain 3507.</title>
        <authorList>
            <person name="Zayulina K.S."/>
            <person name="Elcheninov A.G."/>
            <person name="Toshchakov S.V."/>
            <person name="Kublanov I.V."/>
            <person name="Kochetkova T.V."/>
        </authorList>
    </citation>
    <scope>NUCLEOTIDE SEQUENCE [LARGE SCALE GENOMIC DNA]</scope>
    <source>
        <strain evidence="1 2">3507</strain>
    </source>
</reference>
<sequence length="116" mass="13003">MPRRFIGLGDLKEDFLVIAVDYDAVVKEEVVNTADVFVVDDKQQYLATRAKGPYFKNYPDKVELDMGDICTRRIEYLKSKPKKAAVLLEIASHDVVVTKLAYEKAVKLGIGATLPL</sequence>
<dbReference type="Proteomes" id="UP000593766">
    <property type="component" value="Chromosome"/>
</dbReference>
<dbReference type="OrthoDB" id="21421at2157"/>
<accession>A0A7M1URW0</accession>
<name>A0A7M1URW0_9CREN</name>
<gene>
    <name evidence="1" type="ORF">IMZ38_02280</name>
</gene>
<dbReference type="GeneID" id="59454208"/>